<evidence type="ECO:0000256" key="1">
    <source>
        <dbReference type="SAM" id="Coils"/>
    </source>
</evidence>
<gene>
    <name evidence="2" type="ORF">HJC23_003487</name>
</gene>
<keyword evidence="3" id="KW-1185">Reference proteome</keyword>
<keyword evidence="1" id="KW-0175">Coiled coil</keyword>
<sequence>MSASADKLNHLRKTLQSLSSFQLPDHYHDDDASSPTAADAFPNPELLQRYKDARDAYIHRRTLQLFVELIEHYDDDSFELPTVSNEELENQRKRKEEVLNAIKSTMERVSTMREENVANFAEFERKREELNDIVMGIERHANDSSMDEDVDTNDDQEITEEDVERQEEELNKLAERRQMLEQKLRSVRNQIALVENEVHDTKKAVNEVRVKTGRKPIDWRAEEANAADGQEVEYFSVKENVDAEVAEMQEKIRELRQSAAYYEGMRELMEELGGVKILETKGAGVDGSSAKQMETGFVITLMLLNRHILELTLEKQSDNKDGSLRVSKAKLLTSTSLPVPQPNDEETANLMETMNSISISNLSFSKIMSQKPSEAVIIPPLDDLVSYSQQLASSDAIRFVVSETMARIRTVRARVEELIRLRSKYVAQVYDIDSGEQEVVCAINEGISIALRLGADCPLVSGSVYVSELCGVGGWEEDKLQELKKLVEEKRCRGPLEVMEVLVEEIKRMKEEEGWVLPLTPVLFRTGAQK</sequence>
<protein>
    <submittedName>
        <fullName evidence="2">Uncharacterized protein</fullName>
    </submittedName>
</protein>
<comment type="caution">
    <text evidence="2">The sequence shown here is derived from an EMBL/GenBank/DDBJ whole genome shotgun (WGS) entry which is preliminary data.</text>
</comment>
<dbReference type="AlphaFoldDB" id="A0ABD3QSW6"/>
<feature type="coiled-coil region" evidence="1">
    <location>
        <begin position="153"/>
        <end position="204"/>
    </location>
</feature>
<dbReference type="EMBL" id="JABMIG020000015">
    <property type="protein sequence ID" value="KAL3803212.1"/>
    <property type="molecule type" value="Genomic_DNA"/>
</dbReference>
<name>A0ABD3QSW6_9STRA</name>
<proteinExistence type="predicted"/>
<reference evidence="2 3" key="1">
    <citation type="journal article" date="2020" name="G3 (Bethesda)">
        <title>Improved Reference Genome for Cyclotella cryptica CCMP332, a Model for Cell Wall Morphogenesis, Salinity Adaptation, and Lipid Production in Diatoms (Bacillariophyta).</title>
        <authorList>
            <person name="Roberts W.R."/>
            <person name="Downey K.M."/>
            <person name="Ruck E.C."/>
            <person name="Traller J.C."/>
            <person name="Alverson A.J."/>
        </authorList>
    </citation>
    <scope>NUCLEOTIDE SEQUENCE [LARGE SCALE GENOMIC DNA]</scope>
    <source>
        <strain evidence="2 3">CCMP332</strain>
    </source>
</reference>
<evidence type="ECO:0000313" key="2">
    <source>
        <dbReference type="EMBL" id="KAL3803212.1"/>
    </source>
</evidence>
<dbReference type="Proteomes" id="UP001516023">
    <property type="component" value="Unassembled WGS sequence"/>
</dbReference>
<organism evidence="2 3">
    <name type="scientific">Cyclotella cryptica</name>
    <dbReference type="NCBI Taxonomy" id="29204"/>
    <lineage>
        <taxon>Eukaryota</taxon>
        <taxon>Sar</taxon>
        <taxon>Stramenopiles</taxon>
        <taxon>Ochrophyta</taxon>
        <taxon>Bacillariophyta</taxon>
        <taxon>Coscinodiscophyceae</taxon>
        <taxon>Thalassiosirophycidae</taxon>
        <taxon>Stephanodiscales</taxon>
        <taxon>Stephanodiscaceae</taxon>
        <taxon>Cyclotella</taxon>
    </lineage>
</organism>
<evidence type="ECO:0000313" key="3">
    <source>
        <dbReference type="Proteomes" id="UP001516023"/>
    </source>
</evidence>
<accession>A0ABD3QSW6</accession>